<feature type="transmembrane region" description="Helical" evidence="7">
    <location>
        <begin position="48"/>
        <end position="66"/>
    </location>
</feature>
<evidence type="ECO:0000313" key="8">
    <source>
        <dbReference type="EMBL" id="QDH69570.1"/>
    </source>
</evidence>
<comment type="subcellular location">
    <subcellularLocation>
        <location evidence="1">Cell membrane</location>
        <topology evidence="1">Multi-pass membrane protein</topology>
    </subcellularLocation>
</comment>
<evidence type="ECO:0000256" key="4">
    <source>
        <dbReference type="ARBA" id="ARBA00022692"/>
    </source>
</evidence>
<comment type="similarity">
    <text evidence="2">Belongs to the DoxX family.</text>
</comment>
<protein>
    <submittedName>
        <fullName evidence="8">DoxX family protein</fullName>
    </submittedName>
</protein>
<feature type="transmembrane region" description="Helical" evidence="7">
    <location>
        <begin position="103"/>
        <end position="121"/>
    </location>
</feature>
<accession>A0A514BQA0</accession>
<feature type="transmembrane region" description="Helical" evidence="7">
    <location>
        <begin position="73"/>
        <end position="91"/>
    </location>
</feature>
<reference evidence="8 9" key="1">
    <citation type="submission" date="2019-06" db="EMBL/GenBank/DDBJ databases">
        <title>Lysobacter alkalisoli sp. nov. isolated from saline-alkali soil.</title>
        <authorList>
            <person name="Sun J.-Q."/>
            <person name="Xu L."/>
        </authorList>
    </citation>
    <scope>NUCLEOTIDE SEQUENCE [LARGE SCALE GENOMIC DNA]</scope>
    <source>
        <strain evidence="8 9">SJ-36</strain>
    </source>
</reference>
<evidence type="ECO:0000256" key="5">
    <source>
        <dbReference type="ARBA" id="ARBA00022989"/>
    </source>
</evidence>
<evidence type="ECO:0000256" key="3">
    <source>
        <dbReference type="ARBA" id="ARBA00022475"/>
    </source>
</evidence>
<keyword evidence="9" id="KW-1185">Reference proteome</keyword>
<dbReference type="RefSeq" id="WP_141622911.1">
    <property type="nucleotide sequence ID" value="NZ_CP041242.1"/>
</dbReference>
<keyword evidence="3" id="KW-1003">Cell membrane</keyword>
<dbReference type="KEGG" id="lyj:FKV23_05285"/>
<proteinExistence type="inferred from homology"/>
<gene>
    <name evidence="8" type="ORF">FKV23_05285</name>
</gene>
<keyword evidence="6 7" id="KW-0472">Membrane</keyword>
<evidence type="ECO:0000313" key="9">
    <source>
        <dbReference type="Proteomes" id="UP000317199"/>
    </source>
</evidence>
<dbReference type="PANTHER" id="PTHR33452:SF1">
    <property type="entry name" value="INNER MEMBRANE PROTEIN YPHA-RELATED"/>
    <property type="match status" value="1"/>
</dbReference>
<keyword evidence="5 7" id="KW-1133">Transmembrane helix</keyword>
<evidence type="ECO:0000256" key="6">
    <source>
        <dbReference type="ARBA" id="ARBA00023136"/>
    </source>
</evidence>
<dbReference type="OrthoDB" id="280866at2"/>
<keyword evidence="4 7" id="KW-0812">Transmembrane</keyword>
<dbReference type="InterPro" id="IPR051907">
    <property type="entry name" value="DoxX-like_oxidoreductase"/>
</dbReference>
<sequence length="131" mass="13715">MNPATQHDIGKLILRLALGLLVLLHGIAKLKGGMGGIVGMVESHGLPGFIGYGVLIGEVLGPLMLIVGYHARIGAVLVAVNMLFAIGLAHMGELGRFNNQGGWALELQGMFLFSAIALALFGPGRFSANQR</sequence>
<dbReference type="PANTHER" id="PTHR33452">
    <property type="entry name" value="OXIDOREDUCTASE CATD-RELATED"/>
    <property type="match status" value="1"/>
</dbReference>
<feature type="transmembrane region" description="Helical" evidence="7">
    <location>
        <begin position="12"/>
        <end position="28"/>
    </location>
</feature>
<dbReference type="Proteomes" id="UP000317199">
    <property type="component" value="Chromosome"/>
</dbReference>
<dbReference type="InterPro" id="IPR032808">
    <property type="entry name" value="DoxX"/>
</dbReference>
<evidence type="ECO:0000256" key="7">
    <source>
        <dbReference type="SAM" id="Phobius"/>
    </source>
</evidence>
<dbReference type="AlphaFoldDB" id="A0A514BQA0"/>
<dbReference type="GO" id="GO:0005886">
    <property type="term" value="C:plasma membrane"/>
    <property type="evidence" value="ECO:0007669"/>
    <property type="project" value="UniProtKB-SubCell"/>
</dbReference>
<evidence type="ECO:0000256" key="2">
    <source>
        <dbReference type="ARBA" id="ARBA00006679"/>
    </source>
</evidence>
<evidence type="ECO:0000256" key="1">
    <source>
        <dbReference type="ARBA" id="ARBA00004651"/>
    </source>
</evidence>
<dbReference type="EMBL" id="CP041242">
    <property type="protein sequence ID" value="QDH69570.1"/>
    <property type="molecule type" value="Genomic_DNA"/>
</dbReference>
<dbReference type="Pfam" id="PF07681">
    <property type="entry name" value="DoxX"/>
    <property type="match status" value="1"/>
</dbReference>
<name>A0A514BQA0_9GAMM</name>
<organism evidence="8 9">
    <name type="scientific">Marilutibacter alkalisoli</name>
    <dbReference type="NCBI Taxonomy" id="2591633"/>
    <lineage>
        <taxon>Bacteria</taxon>
        <taxon>Pseudomonadati</taxon>
        <taxon>Pseudomonadota</taxon>
        <taxon>Gammaproteobacteria</taxon>
        <taxon>Lysobacterales</taxon>
        <taxon>Lysobacteraceae</taxon>
        <taxon>Marilutibacter</taxon>
    </lineage>
</organism>